<organism evidence="1 2">
    <name type="scientific">Ataeniobius toweri</name>
    <dbReference type="NCBI Taxonomy" id="208326"/>
    <lineage>
        <taxon>Eukaryota</taxon>
        <taxon>Metazoa</taxon>
        <taxon>Chordata</taxon>
        <taxon>Craniata</taxon>
        <taxon>Vertebrata</taxon>
        <taxon>Euteleostomi</taxon>
        <taxon>Actinopterygii</taxon>
        <taxon>Neopterygii</taxon>
        <taxon>Teleostei</taxon>
        <taxon>Neoteleostei</taxon>
        <taxon>Acanthomorphata</taxon>
        <taxon>Ovalentaria</taxon>
        <taxon>Atherinomorphae</taxon>
        <taxon>Cyprinodontiformes</taxon>
        <taxon>Goodeidae</taxon>
        <taxon>Ataeniobius</taxon>
    </lineage>
</organism>
<evidence type="ECO:0000313" key="2">
    <source>
        <dbReference type="Proteomes" id="UP001345963"/>
    </source>
</evidence>
<evidence type="ECO:0000313" key="1">
    <source>
        <dbReference type="EMBL" id="MED6237831.1"/>
    </source>
</evidence>
<reference evidence="1 2" key="1">
    <citation type="submission" date="2021-07" db="EMBL/GenBank/DDBJ databases">
        <authorList>
            <person name="Palmer J.M."/>
        </authorList>
    </citation>
    <scope>NUCLEOTIDE SEQUENCE [LARGE SCALE GENOMIC DNA]</scope>
    <source>
        <strain evidence="1 2">AT_MEX2019</strain>
        <tissue evidence="1">Muscle</tissue>
    </source>
</reference>
<name>A0ABU7AI06_9TELE</name>
<gene>
    <name evidence="1" type="ORF">ATANTOWER_021906</name>
</gene>
<dbReference type="EMBL" id="JAHUTI010019717">
    <property type="protein sequence ID" value="MED6237831.1"/>
    <property type="molecule type" value="Genomic_DNA"/>
</dbReference>
<sequence length="159" mass="18041">MPSQTQRLLLVRVYTLDRFTPLCVDVCVRAPVSVRLCLPVHVCLHTMSLCVFACVVYMCSLRRLQFISRKEESAHLSLRTDAETDVRMIEHRVNSLLKTEGSYTPSFGSMAAPSFTAKHHRDAAPTPSETFSCLFLPCSYLFISLHFCSRHVLFLLNSL</sequence>
<dbReference type="Proteomes" id="UP001345963">
    <property type="component" value="Unassembled WGS sequence"/>
</dbReference>
<accession>A0ABU7AI06</accession>
<protein>
    <submittedName>
        <fullName evidence="1">Uncharacterized protein</fullName>
    </submittedName>
</protein>
<keyword evidence="2" id="KW-1185">Reference proteome</keyword>
<proteinExistence type="predicted"/>
<comment type="caution">
    <text evidence="1">The sequence shown here is derived from an EMBL/GenBank/DDBJ whole genome shotgun (WGS) entry which is preliminary data.</text>
</comment>